<dbReference type="InterPro" id="IPR000531">
    <property type="entry name" value="Beta-barrel_TonB"/>
</dbReference>
<comment type="subcellular location">
    <subcellularLocation>
        <location evidence="1 4">Cell outer membrane</location>
    </subcellularLocation>
</comment>
<dbReference type="Pfam" id="PF07715">
    <property type="entry name" value="Plug"/>
    <property type="match status" value="1"/>
</dbReference>
<accession>A0ABY3MTJ9</accession>
<keyword evidence="4" id="KW-0798">TonB box</keyword>
<evidence type="ECO:0000256" key="2">
    <source>
        <dbReference type="ARBA" id="ARBA00023136"/>
    </source>
</evidence>
<gene>
    <name evidence="9" type="ORF">CWS31_015195</name>
</gene>
<dbReference type="Gene3D" id="2.40.170.20">
    <property type="entry name" value="TonB-dependent receptor, beta-barrel domain"/>
    <property type="match status" value="1"/>
</dbReference>
<dbReference type="Proteomes" id="UP000815846">
    <property type="component" value="Unassembled WGS sequence"/>
</dbReference>
<feature type="compositionally biased region" description="Polar residues" evidence="5">
    <location>
        <begin position="957"/>
        <end position="970"/>
    </location>
</feature>
<dbReference type="PANTHER" id="PTHR40980:SF3">
    <property type="entry name" value="TONB-DEPENDENT RECEPTOR-LIKE BETA-BARREL DOMAIN-CONTAINING PROTEIN"/>
    <property type="match status" value="1"/>
</dbReference>
<feature type="chain" id="PRO_5047193399" evidence="6">
    <location>
        <begin position="38"/>
        <end position="1032"/>
    </location>
</feature>
<feature type="domain" description="TonB-dependent receptor-like beta-barrel" evidence="7">
    <location>
        <begin position="473"/>
        <end position="1000"/>
    </location>
</feature>
<dbReference type="RefSeq" id="WP_101343060.1">
    <property type="nucleotide sequence ID" value="NZ_PJAI02000023.1"/>
</dbReference>
<name>A0ABY3MTJ9_9GAMM</name>
<dbReference type="Pfam" id="PF00593">
    <property type="entry name" value="TonB_dep_Rec_b-barrel"/>
    <property type="match status" value="1"/>
</dbReference>
<dbReference type="EMBL" id="PJAI02000023">
    <property type="protein sequence ID" value="TYK64514.1"/>
    <property type="molecule type" value="Genomic_DNA"/>
</dbReference>
<keyword evidence="9" id="KW-0675">Receptor</keyword>
<dbReference type="InterPro" id="IPR012910">
    <property type="entry name" value="Plug_dom"/>
</dbReference>
<feature type="signal peptide" evidence="6">
    <location>
        <begin position="1"/>
        <end position="37"/>
    </location>
</feature>
<dbReference type="SUPFAM" id="SSF56935">
    <property type="entry name" value="Porins"/>
    <property type="match status" value="1"/>
</dbReference>
<comment type="caution">
    <text evidence="9">The sequence shown here is derived from an EMBL/GenBank/DDBJ whole genome shotgun (WGS) entry which is preliminary data.</text>
</comment>
<protein>
    <submittedName>
        <fullName evidence="9">TonB-dependent receptor</fullName>
    </submittedName>
</protein>
<comment type="similarity">
    <text evidence="4">Belongs to the TonB-dependent receptor family.</text>
</comment>
<keyword evidence="10" id="KW-1185">Reference proteome</keyword>
<dbReference type="InterPro" id="IPR010104">
    <property type="entry name" value="TonB_rcpt_bac"/>
</dbReference>
<organism evidence="9 10">
    <name type="scientific">Colwellia echini</name>
    <dbReference type="NCBI Taxonomy" id="1982103"/>
    <lineage>
        <taxon>Bacteria</taxon>
        <taxon>Pseudomonadati</taxon>
        <taxon>Pseudomonadota</taxon>
        <taxon>Gammaproteobacteria</taxon>
        <taxon>Alteromonadales</taxon>
        <taxon>Colwelliaceae</taxon>
        <taxon>Colwellia</taxon>
    </lineage>
</organism>
<evidence type="ECO:0000313" key="9">
    <source>
        <dbReference type="EMBL" id="TYK64514.1"/>
    </source>
</evidence>
<evidence type="ECO:0000256" key="3">
    <source>
        <dbReference type="ARBA" id="ARBA00023237"/>
    </source>
</evidence>
<evidence type="ECO:0000256" key="5">
    <source>
        <dbReference type="SAM" id="MobiDB-lite"/>
    </source>
</evidence>
<dbReference type="NCBIfam" id="TIGR01782">
    <property type="entry name" value="TonB-Xanth-Caul"/>
    <property type="match status" value="1"/>
</dbReference>
<keyword evidence="6" id="KW-0732">Signal</keyword>
<evidence type="ECO:0000256" key="6">
    <source>
        <dbReference type="SAM" id="SignalP"/>
    </source>
</evidence>
<reference evidence="9 10" key="1">
    <citation type="submission" date="2019-08" db="EMBL/GenBank/DDBJ databases">
        <title>Microbe sample from Colwellia echini.</title>
        <authorList>
            <person name="Christiansen L."/>
            <person name="Pathiraja D."/>
            <person name="Schultz-Johansen M."/>
            <person name="Choi I.-G."/>
            <person name="Stougaard P."/>
        </authorList>
    </citation>
    <scope>NUCLEOTIDE SEQUENCE [LARGE SCALE GENOMIC DNA]</scope>
    <source>
        <strain evidence="9 10">A3</strain>
    </source>
</reference>
<dbReference type="Gene3D" id="2.170.130.10">
    <property type="entry name" value="TonB-dependent receptor, plug domain"/>
    <property type="match status" value="1"/>
</dbReference>
<keyword evidence="2 4" id="KW-0472">Membrane</keyword>
<feature type="domain" description="TonB-dependent receptor plug" evidence="8">
    <location>
        <begin position="79"/>
        <end position="176"/>
    </location>
</feature>
<proteinExistence type="inferred from homology"/>
<dbReference type="InterPro" id="IPR037066">
    <property type="entry name" value="Plug_dom_sf"/>
</dbReference>
<keyword evidence="3" id="KW-0998">Cell outer membrane</keyword>
<evidence type="ECO:0000259" key="8">
    <source>
        <dbReference type="Pfam" id="PF07715"/>
    </source>
</evidence>
<evidence type="ECO:0000256" key="1">
    <source>
        <dbReference type="ARBA" id="ARBA00004442"/>
    </source>
</evidence>
<evidence type="ECO:0000313" key="10">
    <source>
        <dbReference type="Proteomes" id="UP000815846"/>
    </source>
</evidence>
<feature type="region of interest" description="Disordered" evidence="5">
    <location>
        <begin position="942"/>
        <end position="971"/>
    </location>
</feature>
<dbReference type="InterPro" id="IPR036942">
    <property type="entry name" value="Beta-barrel_TonB_sf"/>
</dbReference>
<evidence type="ECO:0000256" key="4">
    <source>
        <dbReference type="RuleBase" id="RU003357"/>
    </source>
</evidence>
<evidence type="ECO:0000259" key="7">
    <source>
        <dbReference type="Pfam" id="PF00593"/>
    </source>
</evidence>
<dbReference type="PANTHER" id="PTHR40980">
    <property type="entry name" value="PLUG DOMAIN-CONTAINING PROTEIN"/>
    <property type="match status" value="1"/>
</dbReference>
<sequence length="1032" mass="111442">MRLNKISSVLNFNKFAKANVAIFGATLASVLAMPAYAAELQTELEADALANSETNIEVIEVTGMLGSMKAGALLKRTDTRIVDAIVAEDIGKLPDNNIAEALQRIPGISISSDFGVGESVTIRGISDNRVELNGRSTSGTGRGGISLDDYPSSFLKTVEVIKSPNADMIEGALGGTVNMKTVRPLELDEALVAASIDAEYANKTENVAPKFTLSAGDNWDMGSAGTFGASFVFSYQDREIRQDEFQTKMNSLAPVDGVYEGDGASITGLPDGFVGNGPRESITTRTENTMRVKTETRERTAFGTTLQWAPESGSGNIYLDLSGSKLEGGQQAYDNLDVISNAAWTNDSFQSDSGQLMTYDLNGIFVIPKTESDFAKNNSYSHALGAEWDITDKLAISGEVSITGSKEDGVESQLNLRPVDFDAYEAAVEANGTADPGGFMNSFDAVGNYKSGTLPGLDSVQEGLYANALVDPRMLAIREMFYDTNATDNDETAARFDIEYFEPGGVSWISSVKAGVRVTSSEYSYQTATLLNKEYGSTFGDAYKKAKDADGNIIPPTSVADFNGTALISHDNLFDQAGSNGFNALNGPLYALDAGVLENNPESVWLEFQSMMNKSVNYNTTGTLLDNTYDQASEWKNIKEDTSAVYLQFALDFDTVTAVVGGRYVTTDLTSSIKNIADDAWDGTYTDGKNSYNDFLPSLNVTWSVQDDTLVRFAAAKVMRRAGYDQLSPAFDLDTTLIAGSKGSYELAPKRVTQYDLSAEHYFGEGGLVSAAIFYKDVNSFTVDTNYCQADPNTIANQAVGEEYPNICGLTAVGVDNPVIQSAGGSQAAVEAARDAGLTGVNISTSTNGGSGDVSGLELAYQQQFSTLPGAWSGLGMQTNYTYATSSQPNGLPLENISENTVNFQLYWENDDFQTRLAYNWRSEYMDDEVIGKRLIQGGERGFGTDVSRTDPDSISEKTGVSNYDPTSENSYREARGQLDFSASYDINEILTVTFNAVNLLGEHIVYTSAQDQDWRITEADVRYNLGLSAKW</sequence>